<reference evidence="1" key="1">
    <citation type="submission" date="2017-07" db="EMBL/GenBank/DDBJ databases">
        <title>Taro Niue Genome Assembly and Annotation.</title>
        <authorList>
            <person name="Atibalentja N."/>
            <person name="Keating K."/>
            <person name="Fields C.J."/>
        </authorList>
    </citation>
    <scope>NUCLEOTIDE SEQUENCE</scope>
    <source>
        <strain evidence="1">Niue_2</strain>
        <tissue evidence="1">Leaf</tissue>
    </source>
</reference>
<keyword evidence="2" id="KW-1185">Reference proteome</keyword>
<comment type="caution">
    <text evidence="1">The sequence shown here is derived from an EMBL/GenBank/DDBJ whole genome shotgun (WGS) entry which is preliminary data.</text>
</comment>
<evidence type="ECO:0000313" key="1">
    <source>
        <dbReference type="EMBL" id="MQL87006.1"/>
    </source>
</evidence>
<gene>
    <name evidence="1" type="ORF">Taro_019548</name>
</gene>
<dbReference type="AlphaFoldDB" id="A0A843UWK5"/>
<dbReference type="Proteomes" id="UP000652761">
    <property type="component" value="Unassembled WGS sequence"/>
</dbReference>
<evidence type="ECO:0000313" key="2">
    <source>
        <dbReference type="Proteomes" id="UP000652761"/>
    </source>
</evidence>
<feature type="non-terminal residue" evidence="1">
    <location>
        <position position="1"/>
    </location>
</feature>
<accession>A0A843UWK5</accession>
<dbReference type="EMBL" id="NMUH01000944">
    <property type="protein sequence ID" value="MQL87006.1"/>
    <property type="molecule type" value="Genomic_DNA"/>
</dbReference>
<proteinExistence type="predicted"/>
<name>A0A843UWK5_COLES</name>
<sequence>RQRSFGMDQMAIDISIGWYGIPCNVLKLKGSFEGDGPTLQEVVQNVSHPLRTVPYERIFQGLQLTDEEDRCISDATPSGMLSSSSTYNLIRILNGSIPVESRISGCGVPMVSAKQIKLICWIPPIENYCLNVDEASKGN</sequence>
<organism evidence="1 2">
    <name type="scientific">Colocasia esculenta</name>
    <name type="common">Wild taro</name>
    <name type="synonym">Arum esculentum</name>
    <dbReference type="NCBI Taxonomy" id="4460"/>
    <lineage>
        <taxon>Eukaryota</taxon>
        <taxon>Viridiplantae</taxon>
        <taxon>Streptophyta</taxon>
        <taxon>Embryophyta</taxon>
        <taxon>Tracheophyta</taxon>
        <taxon>Spermatophyta</taxon>
        <taxon>Magnoliopsida</taxon>
        <taxon>Liliopsida</taxon>
        <taxon>Araceae</taxon>
        <taxon>Aroideae</taxon>
        <taxon>Colocasieae</taxon>
        <taxon>Colocasia</taxon>
    </lineage>
</organism>
<protein>
    <submittedName>
        <fullName evidence="1">Uncharacterized protein</fullName>
    </submittedName>
</protein>